<dbReference type="EMBL" id="CP011390">
    <property type="protein sequence ID" value="ANE53034.1"/>
    <property type="molecule type" value="Genomic_DNA"/>
</dbReference>
<feature type="signal peptide" evidence="1">
    <location>
        <begin position="1"/>
        <end position="19"/>
    </location>
</feature>
<dbReference type="Proteomes" id="UP000077177">
    <property type="component" value="Chromosome"/>
</dbReference>
<reference evidence="3 4" key="2">
    <citation type="journal article" date="2016" name="Int. J. Syst. Evol. Microbiol.">
        <title>Flavisolibacter tropicus sp. nov., isolated from tropical soil.</title>
        <authorList>
            <person name="Lee J.J."/>
            <person name="Kang M.S."/>
            <person name="Kim G.S."/>
            <person name="Lee C.S."/>
            <person name="Lim S."/>
            <person name="Lee J."/>
            <person name="Roh S.H."/>
            <person name="Kang H."/>
            <person name="Ha J.M."/>
            <person name="Bae S."/>
            <person name="Jung H.Y."/>
            <person name="Kim M.K."/>
        </authorList>
    </citation>
    <scope>NUCLEOTIDE SEQUENCE [LARGE SCALE GENOMIC DNA]</scope>
    <source>
        <strain evidence="3 4">LCS9</strain>
    </source>
</reference>
<evidence type="ECO:0000256" key="1">
    <source>
        <dbReference type="SAM" id="SignalP"/>
    </source>
</evidence>
<dbReference type="InterPro" id="IPR011600">
    <property type="entry name" value="Pept_C14_caspase"/>
</dbReference>
<dbReference type="Gene3D" id="3.40.50.1460">
    <property type="match status" value="1"/>
</dbReference>
<proteinExistence type="predicted"/>
<dbReference type="InterPro" id="IPR050452">
    <property type="entry name" value="Metacaspase"/>
</dbReference>
<dbReference type="RefSeq" id="WP_066408562.1">
    <property type="nucleotide sequence ID" value="NZ_CP011390.1"/>
</dbReference>
<dbReference type="SUPFAM" id="SSF52129">
    <property type="entry name" value="Caspase-like"/>
    <property type="match status" value="1"/>
</dbReference>
<dbReference type="GO" id="GO:0004197">
    <property type="term" value="F:cysteine-type endopeptidase activity"/>
    <property type="evidence" value="ECO:0007669"/>
    <property type="project" value="InterPro"/>
</dbReference>
<organism evidence="3 4">
    <name type="scientific">Flavisolibacter tropicus</name>
    <dbReference type="NCBI Taxonomy" id="1492898"/>
    <lineage>
        <taxon>Bacteria</taxon>
        <taxon>Pseudomonadati</taxon>
        <taxon>Bacteroidota</taxon>
        <taxon>Chitinophagia</taxon>
        <taxon>Chitinophagales</taxon>
        <taxon>Chitinophagaceae</taxon>
        <taxon>Flavisolibacter</taxon>
    </lineage>
</organism>
<dbReference type="GO" id="GO:0006508">
    <property type="term" value="P:proteolysis"/>
    <property type="evidence" value="ECO:0007669"/>
    <property type="project" value="InterPro"/>
</dbReference>
<dbReference type="OrthoDB" id="1491023at2"/>
<sequence length="738" mass="80535">MKKLSILLFSFTFGLTAFSQTSRALIIGIDTYKPENEAAVNTERMSWPNLDGCVNDASSMKDLVTAKYAFPAANIVTLYNDKANRENIINQLKKLISESKKGDVVFIYYAGHGSQMYNSLSKEADKKDETIVPSDAYKGAADIRDKELAAYFNQLVDKGVVLTVIFDSCHSGSVGRGLLTDPPKVRFIEENTQDAKDASEPIRPESRGAMIFSAAQDFEFAKEQRDENNIPHGAFTVALLKALQQQSPDASVSSIYSSVTAIMKYYGKTQEPVLAANEARRAGTLFGLAKGAVKNKLTIASSKIEAEGVELQGGFAFGLAEGVKLASLNSTDTLEIIQMRGANKSLAKVLTGVPKNIKPGTLFEVINWASSKAPALKVYVPANGVNEAQLQGFVKNVGTNKSLKLVGDITKEIPNTIYTYDGSQWYASDAKAGKKAVGAMPTNAAFKSSSSSASSAFINLPPSAQLVKAFENKFKSFDNIVVVNRPEESQYTLVGSLLDGNKLGYALVKSQVTVQDTTESLPARTDFVVYDGSEASATVVAEKLSEYAFRIAKIRDWLMLSAPSGGQNKFPFKLGFRHFTSQQPLTTDKVKVNDTLSIYFEAEKDYSEWNRKKRYIYVFNIDSKGKMSLLYPSLESGNVENRMPATNDDGNPVEKTHLADILITPPAGADNYFLLASEEAISNLSAFEQEGVLSRGNDNTKGKGNPLESLLFTGSKTRNKVITPVNWSIFKLVLRTAE</sequence>
<dbReference type="PANTHER" id="PTHR48104:SF30">
    <property type="entry name" value="METACASPASE-1"/>
    <property type="match status" value="1"/>
</dbReference>
<feature type="chain" id="PRO_5008001566" description="Peptidase C14 caspase domain-containing protein" evidence="1">
    <location>
        <begin position="20"/>
        <end position="738"/>
    </location>
</feature>
<feature type="domain" description="Peptidase C14 caspase" evidence="2">
    <location>
        <begin position="22"/>
        <end position="278"/>
    </location>
</feature>
<evidence type="ECO:0000313" key="3">
    <source>
        <dbReference type="EMBL" id="ANE53034.1"/>
    </source>
</evidence>
<accession>A0A172U1N9</accession>
<keyword evidence="4" id="KW-1185">Reference proteome</keyword>
<protein>
    <recommendedName>
        <fullName evidence="2">Peptidase C14 caspase domain-containing protein</fullName>
    </recommendedName>
</protein>
<evidence type="ECO:0000259" key="2">
    <source>
        <dbReference type="Pfam" id="PF00656"/>
    </source>
</evidence>
<evidence type="ECO:0000313" key="4">
    <source>
        <dbReference type="Proteomes" id="UP000077177"/>
    </source>
</evidence>
<dbReference type="KEGG" id="fla:SY85_23725"/>
<dbReference type="STRING" id="1492898.SY85_23725"/>
<dbReference type="InterPro" id="IPR029030">
    <property type="entry name" value="Caspase-like_dom_sf"/>
</dbReference>
<keyword evidence="1" id="KW-0732">Signal</keyword>
<reference evidence="4" key="1">
    <citation type="submission" date="2015-01" db="EMBL/GenBank/DDBJ databases">
        <title>Flavisolibacter sp./LCS9/ whole genome sequencing.</title>
        <authorList>
            <person name="Kim M.K."/>
            <person name="Srinivasan S."/>
            <person name="Lee J.-J."/>
        </authorList>
    </citation>
    <scope>NUCLEOTIDE SEQUENCE [LARGE SCALE GENOMIC DNA]</scope>
    <source>
        <strain evidence="4">LCS9</strain>
    </source>
</reference>
<gene>
    <name evidence="3" type="ORF">SY85_23725</name>
</gene>
<name>A0A172U1N9_9BACT</name>
<dbReference type="AlphaFoldDB" id="A0A172U1N9"/>
<dbReference type="GO" id="GO:0005737">
    <property type="term" value="C:cytoplasm"/>
    <property type="evidence" value="ECO:0007669"/>
    <property type="project" value="TreeGrafter"/>
</dbReference>
<dbReference type="Pfam" id="PF00656">
    <property type="entry name" value="Peptidase_C14"/>
    <property type="match status" value="1"/>
</dbReference>
<dbReference type="PANTHER" id="PTHR48104">
    <property type="entry name" value="METACASPASE-4"/>
    <property type="match status" value="1"/>
</dbReference>